<evidence type="ECO:0000256" key="5">
    <source>
        <dbReference type="ARBA" id="ARBA00023134"/>
    </source>
</evidence>
<dbReference type="InterPro" id="IPR014721">
    <property type="entry name" value="Ribsml_uS5_D2-typ_fold_subgr"/>
</dbReference>
<dbReference type="InterPro" id="IPR035649">
    <property type="entry name" value="EFG_V"/>
</dbReference>
<dbReference type="GO" id="GO:0097216">
    <property type="term" value="F:guanosine tetraphosphate binding"/>
    <property type="evidence" value="ECO:0007669"/>
    <property type="project" value="UniProtKB-ARBA"/>
</dbReference>
<evidence type="ECO:0000256" key="4">
    <source>
        <dbReference type="ARBA" id="ARBA00022917"/>
    </source>
</evidence>
<dbReference type="InterPro" id="IPR041095">
    <property type="entry name" value="EFG_II"/>
</dbReference>
<dbReference type="InterPro" id="IPR035647">
    <property type="entry name" value="EFG_III/V"/>
</dbReference>
<dbReference type="SUPFAM" id="SSF54980">
    <property type="entry name" value="EF-G C-terminal domain-like"/>
    <property type="match status" value="2"/>
</dbReference>
<dbReference type="PANTHER" id="PTHR43261:SF7">
    <property type="entry name" value="ELONGATION FACTOR G-LIKE PROTEIN"/>
    <property type="match status" value="1"/>
</dbReference>
<dbReference type="SMART" id="SM00889">
    <property type="entry name" value="EFG_IV"/>
    <property type="match status" value="1"/>
</dbReference>
<dbReference type="InterPro" id="IPR000795">
    <property type="entry name" value="T_Tr_GTP-bd_dom"/>
</dbReference>
<dbReference type="GO" id="GO:0032790">
    <property type="term" value="P:ribosome disassembly"/>
    <property type="evidence" value="ECO:0007669"/>
    <property type="project" value="TreeGrafter"/>
</dbReference>
<dbReference type="Gene3D" id="3.30.230.10">
    <property type="match status" value="1"/>
</dbReference>
<dbReference type="SUPFAM" id="SSF52540">
    <property type="entry name" value="P-loop containing nucleoside triphosphate hydrolases"/>
    <property type="match status" value="1"/>
</dbReference>
<dbReference type="InterPro" id="IPR047872">
    <property type="entry name" value="EFG_IV"/>
</dbReference>
<feature type="domain" description="Translation elongation factor EFG/EF2" evidence="8">
    <location>
        <begin position="431"/>
        <end position="548"/>
    </location>
</feature>
<dbReference type="GO" id="GO:0003924">
    <property type="term" value="F:GTPase activity"/>
    <property type="evidence" value="ECO:0007669"/>
    <property type="project" value="InterPro"/>
</dbReference>
<sequence>MRVFTILGPSQSGKSTLAAALAALEGTAGKRQDVAQVAALQPFQFMKEDWAAIDVAGGPENLSQAGPALAASDAAVLVVPADAEAAVLSAPYLRLIEEAGIPAFLFINRMDVAPHRVARIVESLQTYCRHNLVLRQVPMREHGEVVGAVDLISERAWKYNEGRPSALIKLPRDMISREQEARGEMLETLADFDDHLMEELIEDHKILTDEVYEVATKVLQHNDLLPVMLGAASHCNGVMRLMKSLRHEAPDVGATLKRLSGKSKLGGEVVGIGCLADLVKHLGKTITVRAMDGAMGSDVPVAGATLGSLTGLAKGSNGGGLASGDLGQAVKSDHLNMGYVYMRDGSAALPGWAQPHPSTFRRVVTPVRDRDDARLSVALERLGEIDPALVVEQHPQTGHAVLNAQGPLHMRRLLGMLKKGFGIEVEEAVVPPALRETITRAVEIQHRHRKQSGGAGQFADIKIEIRPEPRGSGFHFEEHIKGGAVPKNYIPSVEAGAREALAEGLNGHPVDDLCVILKDGKHHSVDSSDFAFRMAGKNAVREALKEAGAVLLQPIMRVHIHVPSVFTGGLVPVVSGMKGQILGFENNPDAAGWDVFETLLPMAVQDELCSSLASVTRGTGWFSTDFDHYQEAKRADFAEA</sequence>
<dbReference type="Pfam" id="PF00009">
    <property type="entry name" value="GTP_EFTU"/>
    <property type="match status" value="1"/>
</dbReference>
<dbReference type="SUPFAM" id="SSF54211">
    <property type="entry name" value="Ribosomal protein S5 domain 2-like"/>
    <property type="match status" value="1"/>
</dbReference>
<dbReference type="GO" id="GO:0005525">
    <property type="term" value="F:GTP binding"/>
    <property type="evidence" value="ECO:0007669"/>
    <property type="project" value="UniProtKB-KW"/>
</dbReference>
<dbReference type="InterPro" id="IPR020568">
    <property type="entry name" value="Ribosomal_Su5_D2-typ_SF"/>
</dbReference>
<dbReference type="CDD" id="cd01434">
    <property type="entry name" value="EFG_mtEFG1_IV"/>
    <property type="match status" value="1"/>
</dbReference>
<reference evidence="9 10" key="1">
    <citation type="submission" date="2019-12" db="EMBL/GenBank/DDBJ databases">
        <authorList>
            <person name="Zhang Y.-J."/>
        </authorList>
    </citation>
    <scope>NUCLEOTIDE SEQUENCE [LARGE SCALE GENOMIC DNA]</scope>
    <source>
        <strain evidence="9 10">H18S-6</strain>
    </source>
</reference>
<gene>
    <name evidence="9" type="ORF">GP644_14530</name>
</gene>
<evidence type="ECO:0000313" key="10">
    <source>
        <dbReference type="Proteomes" id="UP000441586"/>
    </source>
</evidence>
<dbReference type="CDD" id="cd03713">
    <property type="entry name" value="EFG_mtEFG_C"/>
    <property type="match status" value="1"/>
</dbReference>
<evidence type="ECO:0000256" key="1">
    <source>
        <dbReference type="ARBA" id="ARBA00017872"/>
    </source>
</evidence>
<accession>A0A6A4RIN8</accession>
<dbReference type="Proteomes" id="UP000441586">
    <property type="component" value="Unassembled WGS sequence"/>
</dbReference>
<dbReference type="GO" id="GO:0003746">
    <property type="term" value="F:translation elongation factor activity"/>
    <property type="evidence" value="ECO:0007669"/>
    <property type="project" value="UniProtKB-KW"/>
</dbReference>
<evidence type="ECO:0000256" key="3">
    <source>
        <dbReference type="ARBA" id="ARBA00022768"/>
    </source>
</evidence>
<dbReference type="EMBL" id="WSFO01000008">
    <property type="protein sequence ID" value="KAE9628977.1"/>
    <property type="molecule type" value="Genomic_DNA"/>
</dbReference>
<dbReference type="RefSeq" id="WP_158980144.1">
    <property type="nucleotide sequence ID" value="NZ_WSFO01000008.1"/>
</dbReference>
<dbReference type="Pfam" id="PF00679">
    <property type="entry name" value="EFG_C"/>
    <property type="match status" value="1"/>
</dbReference>
<keyword evidence="3 9" id="KW-0251">Elongation factor</keyword>
<feature type="domain" description="Elongation factor EFG" evidence="7">
    <location>
        <begin position="550"/>
        <end position="640"/>
    </location>
</feature>
<keyword evidence="5" id="KW-0342">GTP-binding</keyword>
<dbReference type="PANTHER" id="PTHR43261">
    <property type="entry name" value="TRANSLATION ELONGATION FACTOR G-RELATED"/>
    <property type="match status" value="1"/>
</dbReference>
<dbReference type="Pfam" id="PF14492">
    <property type="entry name" value="EFG_III"/>
    <property type="match status" value="1"/>
</dbReference>
<dbReference type="InterPro" id="IPR000640">
    <property type="entry name" value="EFG_V-like"/>
</dbReference>
<evidence type="ECO:0000256" key="2">
    <source>
        <dbReference type="ARBA" id="ARBA00022741"/>
    </source>
</evidence>
<comment type="function">
    <text evidence="6">Catalyzes the GTP-dependent ribosomal translocation step during translation elongation. During this step, the ribosome changes from the pre-translocational (PRE) to the post-translocational (POST) state as the newly formed A-site-bound peptidyl-tRNA and P-site-bound deacylated tRNA move to the P and E sites, respectively. Catalyzes the coordinated movement of the two tRNA molecules, the mRNA and conformational changes in the ribosome.</text>
</comment>
<keyword evidence="4" id="KW-0648">Protein biosynthesis</keyword>
<dbReference type="AlphaFoldDB" id="A0A6A4RIN8"/>
<name>A0A6A4RIN8_9RHOB</name>
<evidence type="ECO:0000256" key="6">
    <source>
        <dbReference type="ARBA" id="ARBA00024731"/>
    </source>
</evidence>
<evidence type="ECO:0000259" key="7">
    <source>
        <dbReference type="SMART" id="SM00838"/>
    </source>
</evidence>
<dbReference type="Gene3D" id="3.30.70.240">
    <property type="match status" value="1"/>
</dbReference>
<dbReference type="Gene3D" id="3.40.50.300">
    <property type="entry name" value="P-loop containing nucleotide triphosphate hydrolases"/>
    <property type="match status" value="1"/>
</dbReference>
<dbReference type="InterPro" id="IPR027417">
    <property type="entry name" value="P-loop_NTPase"/>
</dbReference>
<dbReference type="NCBIfam" id="NF009379">
    <property type="entry name" value="PRK12740.1-3"/>
    <property type="match status" value="1"/>
</dbReference>
<keyword evidence="2" id="KW-0547">Nucleotide-binding</keyword>
<evidence type="ECO:0000259" key="8">
    <source>
        <dbReference type="SMART" id="SM00889"/>
    </source>
</evidence>
<protein>
    <recommendedName>
        <fullName evidence="1">Elongation factor G</fullName>
    </recommendedName>
</protein>
<organism evidence="9 10">
    <name type="scientific">Parasedimentitalea maritima</name>
    <dbReference type="NCBI Taxonomy" id="2578117"/>
    <lineage>
        <taxon>Bacteria</taxon>
        <taxon>Pseudomonadati</taxon>
        <taxon>Pseudomonadota</taxon>
        <taxon>Alphaproteobacteria</taxon>
        <taxon>Rhodobacterales</taxon>
        <taxon>Paracoccaceae</taxon>
        <taxon>Parasedimentitalea</taxon>
    </lineage>
</organism>
<dbReference type="Gene3D" id="3.30.70.870">
    <property type="entry name" value="Elongation Factor G (Translational Gtpase), domain 3"/>
    <property type="match status" value="1"/>
</dbReference>
<proteinExistence type="predicted"/>
<dbReference type="SMART" id="SM00838">
    <property type="entry name" value="EFG_C"/>
    <property type="match status" value="1"/>
</dbReference>
<evidence type="ECO:0000313" key="9">
    <source>
        <dbReference type="EMBL" id="KAE9628977.1"/>
    </source>
</evidence>
<dbReference type="Pfam" id="PF03764">
    <property type="entry name" value="EFG_IV"/>
    <property type="match status" value="1"/>
</dbReference>
<comment type="caution">
    <text evidence="9">The sequence shown here is derived from an EMBL/GenBank/DDBJ whole genome shotgun (WGS) entry which is preliminary data.</text>
</comment>
<dbReference type="InterPro" id="IPR005517">
    <property type="entry name" value="Transl_elong_EFG/EF2_IV"/>
</dbReference>